<evidence type="ECO:0000256" key="1">
    <source>
        <dbReference type="ARBA" id="ARBA00004339"/>
    </source>
</evidence>
<evidence type="ECO:0000256" key="2">
    <source>
        <dbReference type="ARBA" id="ARBA00005186"/>
    </source>
</evidence>
<protein>
    <submittedName>
        <fullName evidence="13">Cellulose synthase operon protein C</fullName>
    </submittedName>
</protein>
<evidence type="ECO:0000256" key="5">
    <source>
        <dbReference type="ARBA" id="ARBA00022737"/>
    </source>
</evidence>
<feature type="region of interest" description="Disordered" evidence="11">
    <location>
        <begin position="837"/>
        <end position="862"/>
    </location>
</feature>
<sequence>MKARFLPSIQTSALLLSGLSQCVFFWLPEDAQAQQAATLPAIPAGQGEVVELLLKQTRYWLGRSQYDRAAETLAQARQIAPQSPGVLEIEGEWAAQKGDVEASERVLKTLQKINPKSAQNLDSVMRGNLVSGPLLEEARTLARSGKATEAVRIYERLFPSGPPRGYALEYYQVMAASKPLRNEGIAGLRSLIRTDHNNIAAQIGYAEALTWNEDTRLDGMKRLQGLAGVTALSREQRTSVMRAWRTALYWVPPTSRSIPLYDAFLSVLPQDHDVLERRHQAEHAPSEELAQTRTEGFQALDRGNLQQAESDFNRGLQTHPDDVDAIGGLGLVRLRQGRSDEATELLNRASQLDPAEATRWTKALAGSKLAGTYHRVDSLIAAGRYNEARLLAVDTLQLAPDQTSLKVKIADMDRRQGRTAEAERDYRSILASEPGNIAALQGLSGLLASDGRLSEAQVFAQRIPGMGNRFLHDMRAADLQAEAARADSAGEKVTLLTSALAEKPDDPWIRLHLAQALLKSSRQQKAQEVMEPILSTDSHMTAEQLQAAVFFSSQVNDFDRLRRLLRTLPLQARTPSIRQVEMRLEDHDRIATLPADDTDARFYVRRLADTMSDPAGVRGAGVASQLVGAGKPALAVFFLQSLLSSSPHLTAQQRLAYAGSFLGVRRTEEARHLMEGLAGAQLSPEEERERHDITTGLAVTRSDQLNAKGDQAEAYEALRPVLADNPSDTSARMALVRLYEARQENAKADEIVRAVVNRDPDDLEARLALVKLEAQAGQKDEARVNAEALMERAPTDPRAWIAAARVAEMDGNWRESLEDLARAREFRAAQVRRTDGDLVEDANPFRQQDHGKSETEQDPMLSGIQEDESRVSQTYAPTVDIIPGFLGRSGTGLTKLSRADLKMEGAVTVGSGRLGIILDPTVLASGTGTMDYREGLWKTGTTAVTCAPQDVQTTSACYSDAIRRRSAYGVGTSLYYSLGWFRADIGTSPLGFAVTNILGGIELTPQIAPHLILHTTFERRAIADSVLSYAGLRETETVGDVTQHRTWGGVTKNRAHAQFEYGDDAFSLYAGGGGAYIYGRNTQSNVSYEAGVGGSFRIYDDGMNKVHIGADADWFRYNNNQFLYTPGNGGYFSPQSFFSLTIPLRYAGHKGAWDWAASGFGGFQAYRQRSTLLFPRDSSYQTQARANYDAAQDCVQQQALAAANGSTTTPCGGVSTSVLSQYNYRDPAKSSSGISGGIDALFYYHITPDLKVGGRFLYQKSGPWNQTDVNLSVHYDFSGIR</sequence>
<dbReference type="GO" id="GO:0030244">
    <property type="term" value="P:cellulose biosynthetic process"/>
    <property type="evidence" value="ECO:0007669"/>
    <property type="project" value="UniProtKB-KW"/>
</dbReference>
<dbReference type="Gene3D" id="1.25.40.10">
    <property type="entry name" value="Tetratricopeptide repeat domain"/>
    <property type="match status" value="3"/>
</dbReference>
<evidence type="ECO:0000256" key="3">
    <source>
        <dbReference type="ARBA" id="ARBA00005886"/>
    </source>
</evidence>
<dbReference type="GO" id="GO:0009279">
    <property type="term" value="C:cell outer membrane"/>
    <property type="evidence" value="ECO:0007669"/>
    <property type="project" value="UniProtKB-SubCell"/>
</dbReference>
<dbReference type="Proteomes" id="UP000077786">
    <property type="component" value="Unassembled WGS sequence"/>
</dbReference>
<evidence type="ECO:0000256" key="9">
    <source>
        <dbReference type="ARBA" id="ARBA00023237"/>
    </source>
</evidence>
<proteinExistence type="inferred from homology"/>
<evidence type="ECO:0000256" key="8">
    <source>
        <dbReference type="ARBA" id="ARBA00023136"/>
    </source>
</evidence>
<dbReference type="Pfam" id="PF05420">
    <property type="entry name" value="BCSC_C"/>
    <property type="match status" value="1"/>
</dbReference>
<evidence type="ECO:0000256" key="7">
    <source>
        <dbReference type="ARBA" id="ARBA00022916"/>
    </source>
</evidence>
<comment type="pathway">
    <text evidence="2">Glycan metabolism; bacterial cellulose biosynthesis.</text>
</comment>
<evidence type="ECO:0000256" key="10">
    <source>
        <dbReference type="PROSITE-ProRule" id="PRU00339"/>
    </source>
</evidence>
<keyword evidence="5" id="KW-0677">Repeat</keyword>
<evidence type="ECO:0000256" key="11">
    <source>
        <dbReference type="SAM" id="MobiDB-lite"/>
    </source>
</evidence>
<dbReference type="RefSeq" id="WP_064274907.1">
    <property type="nucleotide sequence ID" value="NZ_LUTU01000010.1"/>
</dbReference>
<dbReference type="PRINTS" id="PR01441">
    <property type="entry name" value="CELLSNTHASEC"/>
</dbReference>
<dbReference type="OrthoDB" id="174989at2"/>
<evidence type="ECO:0000259" key="12">
    <source>
        <dbReference type="Pfam" id="PF05420"/>
    </source>
</evidence>
<keyword evidence="4" id="KW-0732">Signal</keyword>
<dbReference type="PANTHER" id="PTHR45586">
    <property type="entry name" value="TPR REPEAT-CONTAINING PROTEIN PA4667"/>
    <property type="match status" value="1"/>
</dbReference>
<gene>
    <name evidence="13" type="primary">acsC</name>
    <name evidence="13" type="ORF">A0123_02231</name>
</gene>
<comment type="similarity">
    <text evidence="3">Belongs to the AcsC/BcsC family.</text>
</comment>
<reference evidence="13 14" key="1">
    <citation type="submission" date="2016-03" db="EMBL/GenBank/DDBJ databases">
        <title>Draft genome sequence of Gluconobacter cerinus strain CECT 9110.</title>
        <authorList>
            <person name="Sainz F."/>
            <person name="Mas A."/>
            <person name="Torija M.J."/>
        </authorList>
    </citation>
    <scope>NUCLEOTIDE SEQUENCE [LARGE SCALE GENOMIC DNA]</scope>
    <source>
        <strain evidence="13 14">CECT 9110</strain>
    </source>
</reference>
<dbReference type="EMBL" id="LUTU01000010">
    <property type="protein sequence ID" value="OAJ67085.1"/>
    <property type="molecule type" value="Genomic_DNA"/>
</dbReference>
<dbReference type="InterPro" id="IPR051012">
    <property type="entry name" value="CellSynth/LPSAsmb/PSIAsmb"/>
</dbReference>
<evidence type="ECO:0000313" key="14">
    <source>
        <dbReference type="Proteomes" id="UP000077786"/>
    </source>
</evidence>
<dbReference type="SUPFAM" id="SSF48452">
    <property type="entry name" value="TPR-like"/>
    <property type="match status" value="3"/>
</dbReference>
<dbReference type="InterPro" id="IPR008410">
    <property type="entry name" value="BCSC_C"/>
</dbReference>
<feature type="repeat" description="TPR" evidence="10">
    <location>
        <begin position="323"/>
        <end position="356"/>
    </location>
</feature>
<comment type="caution">
    <text evidence="13">The sequence shown here is derived from an EMBL/GenBank/DDBJ whole genome shotgun (WGS) entry which is preliminary data.</text>
</comment>
<evidence type="ECO:0000256" key="4">
    <source>
        <dbReference type="ARBA" id="ARBA00022729"/>
    </source>
</evidence>
<evidence type="ECO:0000256" key="6">
    <source>
        <dbReference type="ARBA" id="ARBA00022803"/>
    </source>
</evidence>
<feature type="domain" description="Cellulose synthase operon C C-terminal" evidence="12">
    <location>
        <begin position="896"/>
        <end position="1277"/>
    </location>
</feature>
<organism evidence="13 14">
    <name type="scientific">Gluconobacter cerinus</name>
    <dbReference type="NCBI Taxonomy" id="38307"/>
    <lineage>
        <taxon>Bacteria</taxon>
        <taxon>Pseudomonadati</taxon>
        <taxon>Pseudomonadota</taxon>
        <taxon>Alphaproteobacteria</taxon>
        <taxon>Acetobacterales</taxon>
        <taxon>Acetobacteraceae</taxon>
        <taxon>Gluconobacter</taxon>
    </lineage>
</organism>
<dbReference type="UniPathway" id="UPA00694"/>
<dbReference type="PROSITE" id="PS50005">
    <property type="entry name" value="TPR"/>
    <property type="match status" value="1"/>
</dbReference>
<dbReference type="PATRIC" id="fig|38307.3.peg.2319"/>
<accession>A0A1B6VIN1</accession>
<keyword evidence="9" id="KW-0998">Cell outer membrane</keyword>
<evidence type="ECO:0000313" key="13">
    <source>
        <dbReference type="EMBL" id="OAJ67085.1"/>
    </source>
</evidence>
<keyword evidence="7" id="KW-0135">Cellulose biosynthesis</keyword>
<dbReference type="InterPro" id="IPR003921">
    <property type="entry name" value="Cell_synth_C"/>
</dbReference>
<keyword evidence="6 10" id="KW-0802">TPR repeat</keyword>
<dbReference type="InterPro" id="IPR019734">
    <property type="entry name" value="TPR_rpt"/>
</dbReference>
<dbReference type="Pfam" id="PF14559">
    <property type="entry name" value="TPR_19"/>
    <property type="match status" value="3"/>
</dbReference>
<comment type="subcellular location">
    <subcellularLocation>
        <location evidence="1">Cell outer membrane</location>
        <topology evidence="1">Peripheral membrane protein</topology>
    </subcellularLocation>
</comment>
<dbReference type="SMART" id="SM00028">
    <property type="entry name" value="TPR"/>
    <property type="match status" value="5"/>
</dbReference>
<dbReference type="PANTHER" id="PTHR45586:SF1">
    <property type="entry name" value="LIPOPOLYSACCHARIDE ASSEMBLY PROTEIN B"/>
    <property type="match status" value="1"/>
</dbReference>
<name>A0A1B6VIN1_9PROT</name>
<dbReference type="GO" id="GO:0006011">
    <property type="term" value="P:UDP-alpha-D-glucose metabolic process"/>
    <property type="evidence" value="ECO:0007669"/>
    <property type="project" value="InterPro"/>
</dbReference>
<keyword evidence="8" id="KW-0472">Membrane</keyword>
<dbReference type="InterPro" id="IPR011990">
    <property type="entry name" value="TPR-like_helical_dom_sf"/>
</dbReference>